<evidence type="ECO:0000259" key="12">
    <source>
        <dbReference type="Pfam" id="PF13086"/>
    </source>
</evidence>
<proteinExistence type="predicted"/>
<dbReference type="InterPro" id="IPR027417">
    <property type="entry name" value="P-loop_NTPase"/>
</dbReference>
<dbReference type="GO" id="GO:0051536">
    <property type="term" value="F:iron-sulfur cluster binding"/>
    <property type="evidence" value="ECO:0007669"/>
    <property type="project" value="UniProtKB-KW"/>
</dbReference>
<dbReference type="FunCoup" id="V4TYR3">
    <property type="interactions" value="1864"/>
</dbReference>
<dbReference type="Pfam" id="PF08696">
    <property type="entry name" value="Dna2"/>
    <property type="match status" value="1"/>
</dbReference>
<dbReference type="GO" id="GO:0004386">
    <property type="term" value="F:helicase activity"/>
    <property type="evidence" value="ECO:0007669"/>
    <property type="project" value="UniProtKB-KW"/>
</dbReference>
<feature type="region of interest" description="Disordered" evidence="10">
    <location>
        <begin position="1"/>
        <end position="112"/>
    </location>
</feature>
<dbReference type="InterPro" id="IPR014808">
    <property type="entry name" value="DNA_replication_fac_Dna2_N"/>
</dbReference>
<keyword evidence="5" id="KW-0378">Hydrolase</keyword>
<evidence type="ECO:0000256" key="4">
    <source>
        <dbReference type="ARBA" id="ARBA00022741"/>
    </source>
</evidence>
<feature type="domain" description="DNA replication factor Dna2 N-terminal" evidence="11">
    <location>
        <begin position="358"/>
        <end position="559"/>
    </location>
</feature>
<evidence type="ECO:0000313" key="13">
    <source>
        <dbReference type="EMBL" id="ESR58742.1"/>
    </source>
</evidence>
<dbReference type="GO" id="GO:0016787">
    <property type="term" value="F:hydrolase activity"/>
    <property type="evidence" value="ECO:0007669"/>
    <property type="project" value="UniProtKB-KW"/>
</dbReference>
<keyword evidence="14" id="KW-1185">Reference proteome</keyword>
<evidence type="ECO:0000256" key="10">
    <source>
        <dbReference type="SAM" id="MobiDB-lite"/>
    </source>
</evidence>
<dbReference type="GO" id="GO:0004518">
    <property type="term" value="F:nuclease activity"/>
    <property type="evidence" value="ECO:0007669"/>
    <property type="project" value="UniProtKB-KW"/>
</dbReference>
<dbReference type="Gene3D" id="3.40.50.300">
    <property type="entry name" value="P-loop containing nucleotide triphosphate hydrolases"/>
    <property type="match status" value="1"/>
</dbReference>
<dbReference type="GO" id="GO:0046872">
    <property type="term" value="F:metal ion binding"/>
    <property type="evidence" value="ECO:0007669"/>
    <property type="project" value="UniProtKB-KW"/>
</dbReference>
<protein>
    <recommendedName>
        <fullName evidence="15">DNA replication ATP-dependent helicase/nuclease</fullName>
    </recommendedName>
</protein>
<evidence type="ECO:0000313" key="14">
    <source>
        <dbReference type="Proteomes" id="UP000030687"/>
    </source>
</evidence>
<dbReference type="Gene3D" id="2.40.30.270">
    <property type="match status" value="1"/>
</dbReference>
<dbReference type="SUPFAM" id="SSF52540">
    <property type="entry name" value="P-loop containing nucleoside triphosphate hydrolases"/>
    <property type="match status" value="1"/>
</dbReference>
<dbReference type="InterPro" id="IPR041677">
    <property type="entry name" value="DNA2/NAM7_AAA_11"/>
</dbReference>
<keyword evidence="9" id="KW-0411">Iron-sulfur</keyword>
<evidence type="ECO:0008006" key="15">
    <source>
        <dbReference type="Google" id="ProtNLM"/>
    </source>
</evidence>
<name>V4TYR3_CITCL</name>
<evidence type="ECO:0000256" key="6">
    <source>
        <dbReference type="ARBA" id="ARBA00022806"/>
    </source>
</evidence>
<keyword evidence="4" id="KW-0547">Nucleotide-binding</keyword>
<keyword evidence="8" id="KW-0408">Iron</keyword>
<dbReference type="Proteomes" id="UP000030687">
    <property type="component" value="Unassembled WGS sequence"/>
</dbReference>
<dbReference type="InterPro" id="IPR051827">
    <property type="entry name" value="Cas4_exonuclease"/>
</dbReference>
<gene>
    <name evidence="13" type="ORF">CICLE_v100185212mg</name>
</gene>
<keyword evidence="6" id="KW-0347">Helicase</keyword>
<feature type="non-terminal residue" evidence="13">
    <location>
        <position position="955"/>
    </location>
</feature>
<keyword evidence="2" id="KW-0540">Nuclease</keyword>
<feature type="compositionally biased region" description="Polar residues" evidence="10">
    <location>
        <begin position="10"/>
        <end position="20"/>
    </location>
</feature>
<dbReference type="eggNOG" id="KOG1805">
    <property type="taxonomic scope" value="Eukaryota"/>
</dbReference>
<dbReference type="Pfam" id="PF13086">
    <property type="entry name" value="AAA_11"/>
    <property type="match status" value="1"/>
</dbReference>
<evidence type="ECO:0000256" key="9">
    <source>
        <dbReference type="ARBA" id="ARBA00023014"/>
    </source>
</evidence>
<accession>V4TYR3</accession>
<feature type="compositionally biased region" description="Polar residues" evidence="10">
    <location>
        <begin position="34"/>
        <end position="60"/>
    </location>
</feature>
<keyword evidence="7" id="KW-0067">ATP-binding</keyword>
<feature type="domain" description="DNA2/NAM7 helicase helicase" evidence="12">
    <location>
        <begin position="889"/>
        <end position="954"/>
    </location>
</feature>
<dbReference type="AlphaFoldDB" id="V4TYR3"/>
<dbReference type="STRING" id="85681.V4TYR3"/>
<keyword evidence="3" id="KW-0479">Metal-binding</keyword>
<dbReference type="GO" id="GO:0005524">
    <property type="term" value="F:ATP binding"/>
    <property type="evidence" value="ECO:0007669"/>
    <property type="project" value="UniProtKB-KW"/>
</dbReference>
<dbReference type="PANTHER" id="PTHR36531">
    <property type="entry name" value="CRISPR-ASSOCIATED EXONUCLEASE CAS4"/>
    <property type="match status" value="1"/>
</dbReference>
<dbReference type="KEGG" id="cic:CICLE_v100185212m"/>
<sequence>MPQRKKANSSRKLQSSQPQPTKFGIQHFFDRHTQNSSKNVDVSSFPQNPNSDLIHSVSSPNCPPFSVYRNPSDSAPSKKNSPQSALENTPPDNILPIDDETNSTHHSPEISKRFKFSPEMLIKLSQYDGGDEVTWNISPVNERLLAVSKQMPPENIRVLANSSRLNSLTIHQCSHNKACLWIISKQPSPSPKAINRSLTTGRKRVNPCEDANLDGNGNNANYSVSSQQSPFRTPPSLSYYHDKLANGVACNGASDHLGLRHTKKAFLELLDQVKDAISVDASVSSDKEAYLSKSQDKNGAGMLLEANSVVNGVPTDPPENVNGTSSCHFLVLEVSEKNRPADPVEAKSPYKVLRLLNEQSGEERAVHLWEDWFHTVIAPGDTVNVIGEFDDQGKCDVGHENNFLIVHPDVLVSGTRVAASFSCPRRSVLDERLKCSERSISALLGTLLHQIFQAGLMKEIPTMKFLEEYARLVLQKNIESLYACGVNENDIHKTLVEAIPKMLNWIILFKDSQDLNTPTVDFGSDGLKKLKISEVTDIEEMAWAPKYGLKGMIDASIRVKIESKRNEINGMILPLEFKTGKIPNGQASIWYLKHIDSGLLYYLQSDQTQGVMVQRSDLVGLIMRRNEFANDIIKASTTQQLPPMLRAYGGNKECSGLGNMFDSHIYHLTTAHCSFLRHWDRLIDLEAKEMQVVKNEIWCSRGSGGNHFTGCLSSIVLDASNEHQKSYRDNRFVYHFVRQHMPSPNLNASDGDSLIGAAIPTKDMDCTLRSGDYVILSTESDRLAVASGLITEISRFHVSVSFSKPLRLPGRNSSSDADSLLHEVWRIDKDEIMTSFSVMRYNLVQLFLQSAQSSQLRRMMVDLEAPRFDSGSVFSQDPALSYIWSEKSLNDDQRRAIIKVLTAKDYALILGMPGTGKTSTMVHAVKALLMRGASILLTSYTNSAVDNLLIKLKSQ</sequence>
<organism evidence="13 14">
    <name type="scientific">Citrus clementina</name>
    <name type="common">Clementine</name>
    <name type="synonym">Citrus deliciosa x Citrus sinensis</name>
    <dbReference type="NCBI Taxonomy" id="85681"/>
    <lineage>
        <taxon>Eukaryota</taxon>
        <taxon>Viridiplantae</taxon>
        <taxon>Streptophyta</taxon>
        <taxon>Embryophyta</taxon>
        <taxon>Tracheophyta</taxon>
        <taxon>Spermatophyta</taxon>
        <taxon>Magnoliopsida</taxon>
        <taxon>eudicotyledons</taxon>
        <taxon>Gunneridae</taxon>
        <taxon>Pentapetalae</taxon>
        <taxon>rosids</taxon>
        <taxon>malvids</taxon>
        <taxon>Sapindales</taxon>
        <taxon>Rutaceae</taxon>
        <taxon>Aurantioideae</taxon>
        <taxon>Citrus</taxon>
    </lineage>
</organism>
<dbReference type="OMA" id="DIAHPRG"/>
<dbReference type="PANTHER" id="PTHR36531:SF6">
    <property type="entry name" value="DNA REPLICATION ATP-DEPENDENT HELICASE_NUCLEASE DNA2"/>
    <property type="match status" value="1"/>
</dbReference>
<feature type="compositionally biased region" description="Polar residues" evidence="10">
    <location>
        <begin position="69"/>
        <end position="91"/>
    </location>
</feature>
<dbReference type="EMBL" id="KI536661">
    <property type="protein sequence ID" value="ESR58742.1"/>
    <property type="molecule type" value="Genomic_DNA"/>
</dbReference>
<feature type="compositionally biased region" description="Basic and acidic residues" evidence="10">
    <location>
        <begin position="102"/>
        <end position="112"/>
    </location>
</feature>
<evidence type="ECO:0000259" key="11">
    <source>
        <dbReference type="Pfam" id="PF08696"/>
    </source>
</evidence>
<dbReference type="Gramene" id="ESR58742">
    <property type="protein sequence ID" value="ESR58742"/>
    <property type="gene ID" value="CICLE_v100185212mg"/>
</dbReference>
<dbReference type="InParanoid" id="V4TYR3"/>
<evidence type="ECO:0000256" key="8">
    <source>
        <dbReference type="ARBA" id="ARBA00023004"/>
    </source>
</evidence>
<evidence type="ECO:0000256" key="7">
    <source>
        <dbReference type="ARBA" id="ARBA00022840"/>
    </source>
</evidence>
<evidence type="ECO:0000256" key="3">
    <source>
        <dbReference type="ARBA" id="ARBA00022723"/>
    </source>
</evidence>
<comment type="cofactor">
    <cofactor evidence="1">
        <name>[4Fe-4S] cluster</name>
        <dbReference type="ChEBI" id="CHEBI:49883"/>
    </cofactor>
</comment>
<evidence type="ECO:0000256" key="2">
    <source>
        <dbReference type="ARBA" id="ARBA00022722"/>
    </source>
</evidence>
<evidence type="ECO:0000256" key="1">
    <source>
        <dbReference type="ARBA" id="ARBA00001966"/>
    </source>
</evidence>
<reference evidence="13 14" key="1">
    <citation type="submission" date="2013-10" db="EMBL/GenBank/DDBJ databases">
        <authorList>
            <consortium name="International Citrus Genome Consortium"/>
            <person name="Jenkins J."/>
            <person name="Schmutz J."/>
            <person name="Prochnik S."/>
            <person name="Rokhsar D."/>
            <person name="Gmitter F."/>
            <person name="Ollitrault P."/>
            <person name="Machado M."/>
            <person name="Talon M."/>
            <person name="Wincker P."/>
            <person name="Jaillon O."/>
            <person name="Morgante M."/>
        </authorList>
    </citation>
    <scope>NUCLEOTIDE SEQUENCE</scope>
    <source>
        <strain evidence="14">cv. Clemenules</strain>
    </source>
</reference>
<evidence type="ECO:0000256" key="5">
    <source>
        <dbReference type="ARBA" id="ARBA00022801"/>
    </source>
</evidence>